<reference evidence="9 10" key="1">
    <citation type="submission" date="2021-06" db="EMBL/GenBank/DDBJ databases">
        <authorList>
            <person name="Kallberg Y."/>
            <person name="Tangrot J."/>
            <person name="Rosling A."/>
        </authorList>
    </citation>
    <scope>NUCLEOTIDE SEQUENCE [LARGE SCALE GENOMIC DNA]</scope>
    <source>
        <strain evidence="9 10">120-4 pot B 10/14</strain>
    </source>
</reference>
<keyword evidence="8" id="KW-0546">Nucleotide metabolism</keyword>
<dbReference type="PANTHER" id="PTHR13045:SF0">
    <property type="entry name" value="7-METHYLGUANOSINE PHOSPHATE-SPECIFIC 5'-NUCLEOTIDASE"/>
    <property type="match status" value="1"/>
</dbReference>
<dbReference type="Gene3D" id="3.40.50.1000">
    <property type="entry name" value="HAD superfamily/HAD-like"/>
    <property type="match status" value="1"/>
</dbReference>
<comment type="similarity">
    <text evidence="2">Belongs to the pyrimidine 5'-nucleotidase family.</text>
</comment>
<dbReference type="Pfam" id="PF05822">
    <property type="entry name" value="UMPH-1"/>
    <property type="match status" value="1"/>
</dbReference>
<gene>
    <name evidence="9" type="ORF">GMARGA_LOCUS10340</name>
</gene>
<evidence type="ECO:0000256" key="1">
    <source>
        <dbReference type="ARBA" id="ARBA00000815"/>
    </source>
</evidence>
<dbReference type="SFLD" id="SFLDS00003">
    <property type="entry name" value="Haloacid_Dehalogenase"/>
    <property type="match status" value="1"/>
</dbReference>
<keyword evidence="10" id="KW-1185">Reference proteome</keyword>
<dbReference type="InterPro" id="IPR006434">
    <property type="entry name" value="Pyrimidine_nucleotidase_eu"/>
</dbReference>
<keyword evidence="7" id="KW-0460">Magnesium</keyword>
<dbReference type="PANTHER" id="PTHR13045">
    <property type="entry name" value="5'-NUCLEOTIDASE"/>
    <property type="match status" value="1"/>
</dbReference>
<evidence type="ECO:0000256" key="3">
    <source>
        <dbReference type="ARBA" id="ARBA00012643"/>
    </source>
</evidence>
<dbReference type="EC" id="3.1.3.5" evidence="3"/>
<dbReference type="EMBL" id="CAJVQB010005766">
    <property type="protein sequence ID" value="CAG8669523.1"/>
    <property type="molecule type" value="Genomic_DNA"/>
</dbReference>
<dbReference type="InterPro" id="IPR036412">
    <property type="entry name" value="HAD-like_sf"/>
</dbReference>
<keyword evidence="4" id="KW-0479">Metal-binding</keyword>
<evidence type="ECO:0000256" key="4">
    <source>
        <dbReference type="ARBA" id="ARBA00022723"/>
    </source>
</evidence>
<name>A0ABN7UVF6_GIGMA</name>
<dbReference type="SUPFAM" id="SSF56784">
    <property type="entry name" value="HAD-like"/>
    <property type="match status" value="1"/>
</dbReference>
<dbReference type="NCBIfam" id="TIGR01544">
    <property type="entry name" value="HAD-SF-IE"/>
    <property type="match status" value="1"/>
</dbReference>
<evidence type="ECO:0000256" key="7">
    <source>
        <dbReference type="ARBA" id="ARBA00022842"/>
    </source>
</evidence>
<keyword evidence="5" id="KW-0547">Nucleotide-binding</keyword>
<dbReference type="SFLD" id="SFLDG01128">
    <property type="entry name" value="C1.4:_5'-Nucleotidase_Like"/>
    <property type="match status" value="1"/>
</dbReference>
<evidence type="ECO:0000313" key="10">
    <source>
        <dbReference type="Proteomes" id="UP000789901"/>
    </source>
</evidence>
<dbReference type="Gene3D" id="1.10.150.340">
    <property type="entry name" value="Pyrimidine 5'-nucleotidase (UMPH-1), N-terminal domain"/>
    <property type="match status" value="1"/>
</dbReference>
<comment type="caution">
    <text evidence="9">The sequence shown here is derived from an EMBL/GenBank/DDBJ whole genome shotgun (WGS) entry which is preliminary data.</text>
</comment>
<dbReference type="Proteomes" id="UP000789901">
    <property type="component" value="Unassembled WGS sequence"/>
</dbReference>
<comment type="catalytic activity">
    <reaction evidence="1">
        <text>a ribonucleoside 5'-phosphate + H2O = a ribonucleoside + phosphate</text>
        <dbReference type="Rhea" id="RHEA:12484"/>
        <dbReference type="ChEBI" id="CHEBI:15377"/>
        <dbReference type="ChEBI" id="CHEBI:18254"/>
        <dbReference type="ChEBI" id="CHEBI:43474"/>
        <dbReference type="ChEBI" id="CHEBI:58043"/>
        <dbReference type="EC" id="3.1.3.5"/>
    </reaction>
</comment>
<keyword evidence="6" id="KW-0378">Hydrolase</keyword>
<evidence type="ECO:0000256" key="8">
    <source>
        <dbReference type="ARBA" id="ARBA00023080"/>
    </source>
</evidence>
<organism evidence="9 10">
    <name type="scientific">Gigaspora margarita</name>
    <dbReference type="NCBI Taxonomy" id="4874"/>
    <lineage>
        <taxon>Eukaryota</taxon>
        <taxon>Fungi</taxon>
        <taxon>Fungi incertae sedis</taxon>
        <taxon>Mucoromycota</taxon>
        <taxon>Glomeromycotina</taxon>
        <taxon>Glomeromycetes</taxon>
        <taxon>Diversisporales</taxon>
        <taxon>Gigasporaceae</taxon>
        <taxon>Gigaspora</taxon>
    </lineage>
</organism>
<sequence>MLSSQKVQHFIDFIKKHSKLKNVDATHRKLEKILDDGLENLQIVCDFDCTMTRYFTPNRERNPGSHKILSSSSRLTEEFKKETDKLCEDYYPIEIDKTLTKEEKIPYMIEWWEKAHELLLGQRINKNDIKEMVAETPVEMRPGLDVLIRKCKDNDIPFLIFSAGIANVIEEVLITKNLYYSNNMHIVSNQMGFNSETGICDHFKVPLIHIFNKSEIMLKDSPYYKTIENRRNVILLGDSIGDIHMADGIQHEICLTIGFLNHDVEDYIDTYLETFDIVVVDDGPMDIGCRVENDDFTQLKNRMFDEVISIILLFLMIFVQSDSPRYSKSKYSYSQNTVPSCNNLYTELAAPGL</sequence>
<evidence type="ECO:0000256" key="6">
    <source>
        <dbReference type="ARBA" id="ARBA00022801"/>
    </source>
</evidence>
<evidence type="ECO:0000313" key="9">
    <source>
        <dbReference type="EMBL" id="CAG8669523.1"/>
    </source>
</evidence>
<proteinExistence type="inferred from homology"/>
<accession>A0ABN7UVF6</accession>
<dbReference type="InterPro" id="IPR023214">
    <property type="entry name" value="HAD_sf"/>
</dbReference>
<protein>
    <recommendedName>
        <fullName evidence="3">5'-nucleotidase</fullName>
        <ecNumber evidence="3">3.1.3.5</ecNumber>
    </recommendedName>
</protein>
<evidence type="ECO:0000256" key="5">
    <source>
        <dbReference type="ARBA" id="ARBA00022741"/>
    </source>
</evidence>
<evidence type="ECO:0000256" key="2">
    <source>
        <dbReference type="ARBA" id="ARBA00008389"/>
    </source>
</evidence>